<name>A0A7C9VRE7_9BRAD</name>
<dbReference type="EMBL" id="JAAMRR010001698">
    <property type="protein sequence ID" value="NGX99835.1"/>
    <property type="molecule type" value="Genomic_DNA"/>
</dbReference>
<dbReference type="Proteomes" id="UP000480266">
    <property type="component" value="Unassembled WGS sequence"/>
</dbReference>
<organism evidence="2 3">
    <name type="scientific">Candidatus Afipia apatlaquensis</name>
    <dbReference type="NCBI Taxonomy" id="2712852"/>
    <lineage>
        <taxon>Bacteria</taxon>
        <taxon>Pseudomonadati</taxon>
        <taxon>Pseudomonadota</taxon>
        <taxon>Alphaproteobacteria</taxon>
        <taxon>Hyphomicrobiales</taxon>
        <taxon>Nitrobacteraceae</taxon>
        <taxon>Afipia</taxon>
    </lineage>
</organism>
<sequence>MEQSLKHNLLACADAFVAKRNVRLTTLGRMVANDSPFFARLREDNKSSFTARKYDEIMRWFSDHWPAGAEWPRSVPRPLNAGSTSSPGSTAAHGVAPSQHPISENSQPQHSGSERQDAAGASSRDRGFSSLHSHSVVVPSGAKAS</sequence>
<reference evidence="2" key="1">
    <citation type="submission" date="2020-02" db="EMBL/GenBank/DDBJ databases">
        <title>Draft genome sequence of Candidatus Afipia apatlaquensis IBT-C3, a potential strain for decolorization of textile dyes.</title>
        <authorList>
            <person name="Sanchez-Reyes A."/>
            <person name="Breton-Deval L."/>
            <person name="Mangelson H."/>
            <person name="Sanchez-Flores A."/>
        </authorList>
    </citation>
    <scope>NUCLEOTIDE SEQUENCE [LARGE SCALE GENOMIC DNA]</scope>
    <source>
        <strain evidence="2">IBT-C3</strain>
    </source>
</reference>
<dbReference type="AlphaFoldDB" id="A0A7C9VRE7"/>
<feature type="region of interest" description="Disordered" evidence="1">
    <location>
        <begin position="71"/>
        <end position="145"/>
    </location>
</feature>
<protein>
    <submittedName>
        <fullName evidence="2">Uncharacterized protein</fullName>
    </submittedName>
</protein>
<feature type="compositionally biased region" description="Low complexity" evidence="1">
    <location>
        <begin position="81"/>
        <end position="92"/>
    </location>
</feature>
<keyword evidence="3" id="KW-1185">Reference proteome</keyword>
<gene>
    <name evidence="2" type="ORF">G4V63_33045</name>
</gene>
<proteinExistence type="predicted"/>
<accession>A0A7C9VRE7</accession>
<feature type="compositionally biased region" description="Low complexity" evidence="1">
    <location>
        <begin position="129"/>
        <end position="145"/>
    </location>
</feature>
<evidence type="ECO:0000313" key="2">
    <source>
        <dbReference type="EMBL" id="NGX99835.1"/>
    </source>
</evidence>
<evidence type="ECO:0000313" key="3">
    <source>
        <dbReference type="Proteomes" id="UP000480266"/>
    </source>
</evidence>
<comment type="caution">
    <text evidence="2">The sequence shown here is derived from an EMBL/GenBank/DDBJ whole genome shotgun (WGS) entry which is preliminary data.</text>
</comment>
<feature type="compositionally biased region" description="Basic and acidic residues" evidence="1">
    <location>
        <begin position="112"/>
        <end position="127"/>
    </location>
</feature>
<feature type="compositionally biased region" description="Polar residues" evidence="1">
    <location>
        <begin position="100"/>
        <end position="111"/>
    </location>
</feature>
<evidence type="ECO:0000256" key="1">
    <source>
        <dbReference type="SAM" id="MobiDB-lite"/>
    </source>
</evidence>